<sequence length="178" mass="20360">MVSYKVVKLIRIIFVILIVITIFEVAFYLYFSLLPSSSVPIKNEEFMSQVCTTAVKAEDPLFNTERLNDISVFLGKLEKRFKQKALLTIETTGTVENIRKSEQNDFIIANVVNSDGEMIDSVALSEKPSDKRGLFKIVNGIEEPGNYMEIKNGDKITRKMIFNINIPSDIIINLYYYK</sequence>
<keyword evidence="1" id="KW-0472">Membrane</keyword>
<dbReference type="AlphaFoldDB" id="A0A1F5YK68"/>
<keyword evidence="1" id="KW-1133">Transmembrane helix</keyword>
<evidence type="ECO:0000256" key="1">
    <source>
        <dbReference type="SAM" id="Phobius"/>
    </source>
</evidence>
<dbReference type="EMBL" id="MFJB01000023">
    <property type="protein sequence ID" value="OGG00556.1"/>
    <property type="molecule type" value="Genomic_DNA"/>
</dbReference>
<organism evidence="2 3">
    <name type="scientific">Candidatus Gottesmanbacteria bacterium RBG_16_38_7b</name>
    <dbReference type="NCBI Taxonomy" id="1798372"/>
    <lineage>
        <taxon>Bacteria</taxon>
        <taxon>Candidatus Gottesmaniibacteriota</taxon>
    </lineage>
</organism>
<evidence type="ECO:0000313" key="2">
    <source>
        <dbReference type="EMBL" id="OGG00556.1"/>
    </source>
</evidence>
<name>A0A1F5YK68_9BACT</name>
<evidence type="ECO:0000313" key="3">
    <source>
        <dbReference type="Proteomes" id="UP000177396"/>
    </source>
</evidence>
<comment type="caution">
    <text evidence="2">The sequence shown here is derived from an EMBL/GenBank/DDBJ whole genome shotgun (WGS) entry which is preliminary data.</text>
</comment>
<gene>
    <name evidence="2" type="ORF">A2153_02305</name>
</gene>
<accession>A0A1F5YK68</accession>
<proteinExistence type="predicted"/>
<feature type="transmembrane region" description="Helical" evidence="1">
    <location>
        <begin position="12"/>
        <end position="31"/>
    </location>
</feature>
<protein>
    <submittedName>
        <fullName evidence="2">Uncharacterized protein</fullName>
    </submittedName>
</protein>
<reference evidence="2 3" key="1">
    <citation type="journal article" date="2016" name="Nat. Commun.">
        <title>Thousands of microbial genomes shed light on interconnected biogeochemical processes in an aquifer system.</title>
        <authorList>
            <person name="Anantharaman K."/>
            <person name="Brown C.T."/>
            <person name="Hug L.A."/>
            <person name="Sharon I."/>
            <person name="Castelle C.J."/>
            <person name="Probst A.J."/>
            <person name="Thomas B.C."/>
            <person name="Singh A."/>
            <person name="Wilkins M.J."/>
            <person name="Karaoz U."/>
            <person name="Brodie E.L."/>
            <person name="Williams K.H."/>
            <person name="Hubbard S.S."/>
            <person name="Banfield J.F."/>
        </authorList>
    </citation>
    <scope>NUCLEOTIDE SEQUENCE [LARGE SCALE GENOMIC DNA]</scope>
</reference>
<keyword evidence="1" id="KW-0812">Transmembrane</keyword>
<dbReference type="Proteomes" id="UP000177396">
    <property type="component" value="Unassembled WGS sequence"/>
</dbReference>